<dbReference type="GO" id="GO:0046428">
    <property type="term" value="F:1,4-dihydroxy-2-naphthoate polyprenyltransferase activity"/>
    <property type="evidence" value="ECO:0007669"/>
    <property type="project" value="UniProtKB-UniRule"/>
</dbReference>
<keyword evidence="5 8" id="KW-0812">Transmembrane</keyword>
<keyword evidence="2 8" id="KW-0474">Menaquinone biosynthesis</keyword>
<keyword evidence="6 8" id="KW-1133">Transmembrane helix</keyword>
<feature type="transmembrane region" description="Helical" evidence="8">
    <location>
        <begin position="373"/>
        <end position="390"/>
    </location>
</feature>
<keyword evidence="11" id="KW-1185">Reference proteome</keyword>
<feature type="transmembrane region" description="Helical" evidence="8">
    <location>
        <begin position="131"/>
        <end position="150"/>
    </location>
</feature>
<dbReference type="InterPro" id="IPR004657">
    <property type="entry name" value="MenA"/>
</dbReference>
<dbReference type="PANTHER" id="PTHR13929">
    <property type="entry name" value="1,4-DIHYDROXY-2-NAPHTHOATE OCTAPRENYLTRANSFERASE"/>
    <property type="match status" value="1"/>
</dbReference>
<feature type="transmembrane region" description="Helical" evidence="8">
    <location>
        <begin position="187"/>
        <end position="209"/>
    </location>
</feature>
<evidence type="ECO:0000256" key="6">
    <source>
        <dbReference type="ARBA" id="ARBA00022989"/>
    </source>
</evidence>
<evidence type="ECO:0000256" key="8">
    <source>
        <dbReference type="HAMAP-Rule" id="MF_01937"/>
    </source>
</evidence>
<feature type="transmembrane region" description="Helical" evidence="8">
    <location>
        <begin position="72"/>
        <end position="93"/>
    </location>
</feature>
<dbReference type="CDD" id="cd13962">
    <property type="entry name" value="PT_UbiA_UBIAD1"/>
    <property type="match status" value="1"/>
</dbReference>
<dbReference type="HAMAP" id="MF_01937">
    <property type="entry name" value="MenA_1"/>
    <property type="match status" value="1"/>
</dbReference>
<accession>A0A6L9ST89</accession>
<dbReference type="Pfam" id="PF01040">
    <property type="entry name" value="UbiA"/>
    <property type="match status" value="1"/>
</dbReference>
<evidence type="ECO:0000256" key="9">
    <source>
        <dbReference type="NCBIfam" id="TIGR00751"/>
    </source>
</evidence>
<evidence type="ECO:0000256" key="2">
    <source>
        <dbReference type="ARBA" id="ARBA00022428"/>
    </source>
</evidence>
<dbReference type="EC" id="2.5.1.74" evidence="8 9"/>
<dbReference type="Proteomes" id="UP000483293">
    <property type="component" value="Unassembled WGS sequence"/>
</dbReference>
<feature type="transmembrane region" description="Helical" evidence="8">
    <location>
        <begin position="332"/>
        <end position="353"/>
    </location>
</feature>
<evidence type="ECO:0000256" key="5">
    <source>
        <dbReference type="ARBA" id="ARBA00022692"/>
    </source>
</evidence>
<keyword evidence="4 8" id="KW-0808">Transferase</keyword>
<comment type="function">
    <text evidence="8">Conversion of 1,4-dihydroxy-2-naphthoate (DHNA) to demethylmenaquinone (DMK).</text>
</comment>
<evidence type="ECO:0000256" key="1">
    <source>
        <dbReference type="ARBA" id="ARBA00004141"/>
    </source>
</evidence>
<comment type="caution">
    <text evidence="10">The sequence shown here is derived from an EMBL/GenBank/DDBJ whole genome shotgun (WGS) entry which is preliminary data.</text>
</comment>
<dbReference type="InterPro" id="IPR026046">
    <property type="entry name" value="UBIAD1"/>
</dbReference>
<protein>
    <recommendedName>
        <fullName evidence="8 9">1,4-dihydroxy-2-naphthoate octaprenyltransferase</fullName>
        <shortName evidence="8">DHNA-octaprenyltransferase</shortName>
        <ecNumber evidence="8 9">2.5.1.74</ecNumber>
    </recommendedName>
</protein>
<dbReference type="PANTHER" id="PTHR13929:SF0">
    <property type="entry name" value="UBIA PRENYLTRANSFERASE DOMAIN-CONTAINING PROTEIN 1"/>
    <property type="match status" value="1"/>
</dbReference>
<evidence type="ECO:0000256" key="3">
    <source>
        <dbReference type="ARBA" id="ARBA00022475"/>
    </source>
</evidence>
<feature type="transmembrane region" description="Helical" evidence="8">
    <location>
        <begin position="156"/>
        <end position="175"/>
    </location>
</feature>
<dbReference type="EMBL" id="WHZV01000008">
    <property type="protein sequence ID" value="NEG55797.1"/>
    <property type="molecule type" value="Genomic_DNA"/>
</dbReference>
<dbReference type="GO" id="GO:0042371">
    <property type="term" value="P:vitamin K biosynthetic process"/>
    <property type="evidence" value="ECO:0007669"/>
    <property type="project" value="TreeGrafter"/>
</dbReference>
<proteinExistence type="inferred from homology"/>
<dbReference type="InterPro" id="IPR044878">
    <property type="entry name" value="UbiA_sf"/>
</dbReference>
<organism evidence="10 11">
    <name type="scientific">Bifidobacterium platyrrhinorum</name>
    <dbReference type="NCBI Taxonomy" id="2661628"/>
    <lineage>
        <taxon>Bacteria</taxon>
        <taxon>Bacillati</taxon>
        <taxon>Actinomycetota</taxon>
        <taxon>Actinomycetes</taxon>
        <taxon>Bifidobacteriales</taxon>
        <taxon>Bifidobacteriaceae</taxon>
        <taxon>Bifidobacterium</taxon>
    </lineage>
</organism>
<comment type="subcellular location">
    <subcellularLocation>
        <location evidence="8">Cell membrane</location>
        <topology evidence="8">Multi-pass membrane protein</topology>
    </subcellularLocation>
    <subcellularLocation>
        <location evidence="1">Membrane</location>
        <topology evidence="1">Multi-pass membrane protein</topology>
    </subcellularLocation>
</comment>
<name>A0A6L9ST89_9BIFI</name>
<dbReference type="UniPathway" id="UPA00079">
    <property type="reaction ID" value="UER00168"/>
</dbReference>
<comment type="similarity">
    <text evidence="8">Belongs to the MenA family. Type 1 subfamily.</text>
</comment>
<evidence type="ECO:0000313" key="11">
    <source>
        <dbReference type="Proteomes" id="UP000483293"/>
    </source>
</evidence>
<sequence>MNLGLWMRGMRPRTLPASIAPVLVGAASAWSVLSGGGQHCVSTDDGVWMDMEMGKGPCAMPWYAYGDALPRFAGMTLLCMGVALFLQIAVNFANDYSDGVRGTDESRGVHESVSGKPQRLTASGLVAPGRVLAAAGVAAALACVCGLAVAVLSRQYWFVGVGLLCLAAGWWYTGGRHPYGYAGLGEASVFVFFGLVATLGTQLAVVQAFDGFGMPGAWRIDVSSPFDVSAWSGGWYWRGAAGLDWFGFLAAVCVGLDAVALLMVNNLRDIDDDRVHGKRTLAVRLGERGARAALVACEAAQWLTSAFLYLWLCLASADWVSYAATGHIGRMDWAALPLLLAAAAPGLAMAVRVPSRVARGRFGAALKTAGLQALWFAVAFAALSFMTAAAPDPSISGVV</sequence>
<keyword evidence="3 8" id="KW-1003">Cell membrane</keyword>
<dbReference type="AlphaFoldDB" id="A0A6L9ST89"/>
<dbReference type="GO" id="GO:0009234">
    <property type="term" value="P:menaquinone biosynthetic process"/>
    <property type="evidence" value="ECO:0007669"/>
    <property type="project" value="UniProtKB-UniRule"/>
</dbReference>
<dbReference type="NCBIfam" id="TIGR00751">
    <property type="entry name" value="menA"/>
    <property type="match status" value="1"/>
</dbReference>
<evidence type="ECO:0000256" key="7">
    <source>
        <dbReference type="ARBA" id="ARBA00023136"/>
    </source>
</evidence>
<evidence type="ECO:0000256" key="4">
    <source>
        <dbReference type="ARBA" id="ARBA00022679"/>
    </source>
</evidence>
<dbReference type="GO" id="GO:0005886">
    <property type="term" value="C:plasma membrane"/>
    <property type="evidence" value="ECO:0007669"/>
    <property type="project" value="UniProtKB-SubCell"/>
</dbReference>
<gene>
    <name evidence="8 10" type="primary">menA</name>
    <name evidence="10" type="ORF">GFD21_08525</name>
</gene>
<dbReference type="InterPro" id="IPR000537">
    <property type="entry name" value="UbiA_prenyltransferase"/>
</dbReference>
<dbReference type="Gene3D" id="1.10.357.140">
    <property type="entry name" value="UbiA prenyltransferase"/>
    <property type="match status" value="1"/>
</dbReference>
<comment type="pathway">
    <text evidence="8">Quinol/quinone metabolism; menaquinone biosynthesis; menaquinol from 1,4-dihydroxy-2-naphthoate: step 1/2.</text>
</comment>
<comment type="catalytic activity">
    <reaction evidence="8">
        <text>an all-trans-polyprenyl diphosphate + 1,4-dihydroxy-2-naphthoate + H(+) = a 2-demethylmenaquinol + CO2 + diphosphate</text>
        <dbReference type="Rhea" id="RHEA:26478"/>
        <dbReference type="Rhea" id="RHEA-COMP:9563"/>
        <dbReference type="Rhea" id="RHEA-COMP:9564"/>
        <dbReference type="ChEBI" id="CHEBI:11173"/>
        <dbReference type="ChEBI" id="CHEBI:15378"/>
        <dbReference type="ChEBI" id="CHEBI:16526"/>
        <dbReference type="ChEBI" id="CHEBI:33019"/>
        <dbReference type="ChEBI" id="CHEBI:55437"/>
        <dbReference type="ChEBI" id="CHEBI:58914"/>
        <dbReference type="EC" id="2.5.1.74"/>
    </reaction>
</comment>
<feature type="transmembrane region" description="Helical" evidence="8">
    <location>
        <begin position="245"/>
        <end position="268"/>
    </location>
</feature>
<evidence type="ECO:0000313" key="10">
    <source>
        <dbReference type="EMBL" id="NEG55797.1"/>
    </source>
</evidence>
<reference evidence="10 11" key="1">
    <citation type="submission" date="2019-10" db="EMBL/GenBank/DDBJ databases">
        <title>Bifidobacterium from non-human primates.</title>
        <authorList>
            <person name="Modesto M."/>
        </authorList>
    </citation>
    <scope>NUCLEOTIDE SEQUENCE [LARGE SCALE GENOMIC DNA]</scope>
    <source>
        <strain evidence="10 11">SMA15</strain>
    </source>
</reference>
<keyword evidence="7 8" id="KW-0472">Membrane</keyword>